<evidence type="ECO:0000259" key="5">
    <source>
        <dbReference type="Pfam" id="PF01420"/>
    </source>
</evidence>
<dbReference type="Pfam" id="PF01420">
    <property type="entry name" value="Methylase_S"/>
    <property type="match status" value="2"/>
</dbReference>
<evidence type="ECO:0000256" key="3">
    <source>
        <dbReference type="ARBA" id="ARBA00023125"/>
    </source>
</evidence>
<reference evidence="6 7" key="1">
    <citation type="submission" date="2019-08" db="EMBL/GenBank/DDBJ databases">
        <title>Draft genome analysis of Rheinheimera tangshanensis isolated from the roots of fresh rice plants (Oryza sativa).</title>
        <authorList>
            <person name="Yu Q."/>
            <person name="Qi Y."/>
            <person name="Zhang H."/>
            <person name="Pu J."/>
        </authorList>
    </citation>
    <scope>NUCLEOTIDE SEQUENCE [LARGE SCALE GENOMIC DNA]</scope>
    <source>
        <strain evidence="6 7">JA3-B52</strain>
    </source>
</reference>
<dbReference type="EMBL" id="VRLR01000022">
    <property type="protein sequence ID" value="TXK77396.1"/>
    <property type="molecule type" value="Genomic_DNA"/>
</dbReference>
<dbReference type="CDD" id="cd17266">
    <property type="entry name" value="RMtype1_S_Sau1132ORF3780P-TRD2-CR2_like"/>
    <property type="match status" value="1"/>
</dbReference>
<sequence>MVPSGWDVKKIGDVIQLSSGDTKPSDLQINKTELQPFPVYGGNNVMGYSSQNNSDKPIVLIGRVGEYCGITRYIDEPCWITDNALFTKKIDVSINTEYLSLSLKYYDLSRLRNKGGQPLISQKPIYALKISFPPLAEQFKITAILSTWDKAISTTEQLIANSKQQKKALMQQLLTGKKRLLDEKGERFRGEWQIYELGDWIREYSENSVINEQYEVLTSSRGGLVKQSEYFTDSRISQRDNIGFNIIPPGYITFRSRSDDGQFFFNRNEFSFTGIISTYYPVLHFPDGDSTFFLNYLNRSSSAFAGYSVGTSQKVLSLNALKSIKARLPKKEEQQKIASVLTAADQEIEALQNKLEALKQEKKALMQQLLTGKRRVKVDEVAA</sequence>
<evidence type="ECO:0000313" key="6">
    <source>
        <dbReference type="EMBL" id="TXK77396.1"/>
    </source>
</evidence>
<dbReference type="RefSeq" id="WP_147905543.1">
    <property type="nucleotide sequence ID" value="NZ_BAAAGC010000017.1"/>
</dbReference>
<evidence type="ECO:0000256" key="2">
    <source>
        <dbReference type="ARBA" id="ARBA00022747"/>
    </source>
</evidence>
<dbReference type="GO" id="GO:0009307">
    <property type="term" value="P:DNA restriction-modification system"/>
    <property type="evidence" value="ECO:0007669"/>
    <property type="project" value="UniProtKB-KW"/>
</dbReference>
<feature type="domain" description="Type I restriction modification DNA specificity" evidence="5">
    <location>
        <begin position="3"/>
        <end position="160"/>
    </location>
</feature>
<dbReference type="InterPro" id="IPR044946">
    <property type="entry name" value="Restrct_endonuc_typeI_TRD_sf"/>
</dbReference>
<proteinExistence type="inferred from homology"/>
<name>A0A5C8LJ46_9GAMM</name>
<protein>
    <recommendedName>
        <fullName evidence="5">Type I restriction modification DNA specificity domain-containing protein</fullName>
    </recommendedName>
</protein>
<dbReference type="OrthoDB" id="9798929at2"/>
<dbReference type="Gene3D" id="3.90.220.20">
    <property type="entry name" value="DNA methylase specificity domains"/>
    <property type="match status" value="2"/>
</dbReference>
<evidence type="ECO:0000256" key="4">
    <source>
        <dbReference type="SAM" id="Coils"/>
    </source>
</evidence>
<keyword evidence="7" id="KW-1185">Reference proteome</keyword>
<dbReference type="InterPro" id="IPR000055">
    <property type="entry name" value="Restrct_endonuc_typeI_TRD"/>
</dbReference>
<keyword evidence="4" id="KW-0175">Coiled coil</keyword>
<organism evidence="6 7">
    <name type="scientific">Rheinheimera tangshanensis</name>
    <dbReference type="NCBI Taxonomy" id="400153"/>
    <lineage>
        <taxon>Bacteria</taxon>
        <taxon>Pseudomonadati</taxon>
        <taxon>Pseudomonadota</taxon>
        <taxon>Gammaproteobacteria</taxon>
        <taxon>Chromatiales</taxon>
        <taxon>Chromatiaceae</taxon>
        <taxon>Rheinheimera</taxon>
    </lineage>
</organism>
<dbReference type="InterPro" id="IPR052021">
    <property type="entry name" value="Type-I_RS_S_subunit"/>
</dbReference>
<feature type="coiled-coil region" evidence="4">
    <location>
        <begin position="341"/>
        <end position="375"/>
    </location>
</feature>
<dbReference type="SUPFAM" id="SSF116734">
    <property type="entry name" value="DNA methylase specificity domain"/>
    <property type="match status" value="2"/>
</dbReference>
<evidence type="ECO:0000313" key="7">
    <source>
        <dbReference type="Proteomes" id="UP000321814"/>
    </source>
</evidence>
<dbReference type="PANTHER" id="PTHR30408">
    <property type="entry name" value="TYPE-1 RESTRICTION ENZYME ECOKI SPECIFICITY PROTEIN"/>
    <property type="match status" value="1"/>
</dbReference>
<dbReference type="Proteomes" id="UP000321814">
    <property type="component" value="Unassembled WGS sequence"/>
</dbReference>
<gene>
    <name evidence="6" type="ORF">FU839_18475</name>
</gene>
<dbReference type="AlphaFoldDB" id="A0A5C8LJ46"/>
<comment type="caution">
    <text evidence="6">The sequence shown here is derived from an EMBL/GenBank/DDBJ whole genome shotgun (WGS) entry which is preliminary data.</text>
</comment>
<dbReference type="PANTHER" id="PTHR30408:SF12">
    <property type="entry name" value="TYPE I RESTRICTION ENZYME MJAVIII SPECIFICITY SUBUNIT"/>
    <property type="match status" value="1"/>
</dbReference>
<comment type="similarity">
    <text evidence="1">Belongs to the type-I restriction system S methylase family.</text>
</comment>
<keyword evidence="3" id="KW-0238">DNA-binding</keyword>
<dbReference type="GO" id="GO:0003677">
    <property type="term" value="F:DNA binding"/>
    <property type="evidence" value="ECO:0007669"/>
    <property type="project" value="UniProtKB-KW"/>
</dbReference>
<evidence type="ECO:0000256" key="1">
    <source>
        <dbReference type="ARBA" id="ARBA00010923"/>
    </source>
</evidence>
<dbReference type="Gene3D" id="1.10.287.1120">
    <property type="entry name" value="Bipartite methylase S protein"/>
    <property type="match status" value="1"/>
</dbReference>
<accession>A0A5C8LJ46</accession>
<keyword evidence="2" id="KW-0680">Restriction system</keyword>
<feature type="domain" description="Type I restriction modification DNA specificity" evidence="5">
    <location>
        <begin position="235"/>
        <end position="359"/>
    </location>
</feature>